<keyword evidence="3" id="KW-1185">Reference proteome</keyword>
<name>A0ABR1M9B6_9PEZI</name>
<evidence type="ECO:0008006" key="4">
    <source>
        <dbReference type="Google" id="ProtNLM"/>
    </source>
</evidence>
<protein>
    <recommendedName>
        <fullName evidence="4">Secreted protein</fullName>
    </recommendedName>
</protein>
<dbReference type="Proteomes" id="UP001360953">
    <property type="component" value="Unassembled WGS sequence"/>
</dbReference>
<dbReference type="EMBL" id="JBBPEH010000001">
    <property type="protein sequence ID" value="KAK7544468.1"/>
    <property type="molecule type" value="Genomic_DNA"/>
</dbReference>
<evidence type="ECO:0000256" key="1">
    <source>
        <dbReference type="SAM" id="SignalP"/>
    </source>
</evidence>
<evidence type="ECO:0000313" key="2">
    <source>
        <dbReference type="EMBL" id="KAK7544468.1"/>
    </source>
</evidence>
<reference evidence="2 3" key="1">
    <citation type="submission" date="2024-04" db="EMBL/GenBank/DDBJ databases">
        <title>Phyllosticta paracitricarpa is synonymous to the EU quarantine fungus P. citricarpa based on phylogenomic analyses.</title>
        <authorList>
            <consortium name="Lawrence Berkeley National Laboratory"/>
            <person name="Van ingen-buijs V.A."/>
            <person name="Van westerhoven A.C."/>
            <person name="Haridas S."/>
            <person name="Skiadas P."/>
            <person name="Martin F."/>
            <person name="Groenewald J.Z."/>
            <person name="Crous P.W."/>
            <person name="Seidl M.F."/>
        </authorList>
    </citation>
    <scope>NUCLEOTIDE SEQUENCE [LARGE SCALE GENOMIC DNA]</scope>
    <source>
        <strain evidence="2 3">CPC 17464</strain>
    </source>
</reference>
<accession>A0ABR1M9B6</accession>
<evidence type="ECO:0000313" key="3">
    <source>
        <dbReference type="Proteomes" id="UP001360953"/>
    </source>
</evidence>
<dbReference type="GeneID" id="92027378"/>
<feature type="signal peptide" evidence="1">
    <location>
        <begin position="1"/>
        <end position="33"/>
    </location>
</feature>
<dbReference type="RefSeq" id="XP_066659703.1">
    <property type="nucleotide sequence ID" value="XM_066794472.1"/>
</dbReference>
<proteinExistence type="predicted"/>
<sequence length="175" mass="19753">MHEIHIWAWTQSWRRHAFICFLFSFSCLGPRCAEREQGGWACMLASLPPHALSSHAFERFYSSPNPPRQPTLLDIRYTRPHHHHRNPCNGTGVSEFGSSRQLLAIPCLPALSVFPVDKASRGGFSSFSFPSFLFLCHGVSCWRCCCLLLCVIGLLICGWRRMWAAGQLVGWDGMG</sequence>
<feature type="chain" id="PRO_5045365836" description="Secreted protein" evidence="1">
    <location>
        <begin position="34"/>
        <end position="175"/>
    </location>
</feature>
<gene>
    <name evidence="2" type="ORF">J3D65DRAFT_20784</name>
</gene>
<keyword evidence="1" id="KW-0732">Signal</keyword>
<comment type="caution">
    <text evidence="2">The sequence shown here is derived from an EMBL/GenBank/DDBJ whole genome shotgun (WGS) entry which is preliminary data.</text>
</comment>
<organism evidence="2 3">
    <name type="scientific">Phyllosticta citribraziliensis</name>
    <dbReference type="NCBI Taxonomy" id="989973"/>
    <lineage>
        <taxon>Eukaryota</taxon>
        <taxon>Fungi</taxon>
        <taxon>Dikarya</taxon>
        <taxon>Ascomycota</taxon>
        <taxon>Pezizomycotina</taxon>
        <taxon>Dothideomycetes</taxon>
        <taxon>Dothideomycetes incertae sedis</taxon>
        <taxon>Botryosphaeriales</taxon>
        <taxon>Phyllostictaceae</taxon>
        <taxon>Phyllosticta</taxon>
    </lineage>
</organism>